<dbReference type="Proteomes" id="UP000283426">
    <property type="component" value="Unassembled WGS sequence"/>
</dbReference>
<accession>A0A412WQ07</accession>
<protein>
    <submittedName>
        <fullName evidence="1">Uncharacterized protein</fullName>
    </submittedName>
</protein>
<dbReference type="EMBL" id="QRYW01000006">
    <property type="protein sequence ID" value="RGV29281.1"/>
    <property type="molecule type" value="Genomic_DNA"/>
</dbReference>
<dbReference type="AlphaFoldDB" id="A0A412WQ07"/>
<gene>
    <name evidence="1" type="ORF">DWW24_04160</name>
</gene>
<evidence type="ECO:0000313" key="1">
    <source>
        <dbReference type="EMBL" id="RGV29281.1"/>
    </source>
</evidence>
<dbReference type="RefSeq" id="WP_118107466.1">
    <property type="nucleotide sequence ID" value="NZ_QRYW01000006.1"/>
</dbReference>
<proteinExistence type="predicted"/>
<comment type="caution">
    <text evidence="1">The sequence shown here is derived from an EMBL/GenBank/DDBJ whole genome shotgun (WGS) entry which is preliminary data.</text>
</comment>
<evidence type="ECO:0000313" key="2">
    <source>
        <dbReference type="Proteomes" id="UP000283426"/>
    </source>
</evidence>
<organism evidence="1 2">
    <name type="scientific">Odoribacter splanchnicus</name>
    <dbReference type="NCBI Taxonomy" id="28118"/>
    <lineage>
        <taxon>Bacteria</taxon>
        <taxon>Pseudomonadati</taxon>
        <taxon>Bacteroidota</taxon>
        <taxon>Bacteroidia</taxon>
        <taxon>Bacteroidales</taxon>
        <taxon>Odoribacteraceae</taxon>
        <taxon>Odoribacter</taxon>
    </lineage>
</organism>
<sequence length="262" mass="30134">MKTIQLTKQSSENEVKDYFKAVLKLAKSKEEFPVNLEDVWPLVYTKKSDAVEALRRDFIEKEDFVSLRQNPQPDSQWINPNPKIDYFISVSCLEYFIVKKVRPVFEVYRKVFHKAAENISLNPTPTRIKTSLEWVKGVREILNLNDSSTLFMLKQVGDPLGLPTPDYTHSKGQLLAPTVLLQQHGVQISTREFNQKMIGAGFIKELQRPSSNGKIKYFKSLTEKAAGFGENQINPSNPKETQPLYYADKFEDLLKQLEIVFS</sequence>
<reference evidence="1 2" key="1">
    <citation type="submission" date="2018-08" db="EMBL/GenBank/DDBJ databases">
        <title>A genome reference for cultivated species of the human gut microbiota.</title>
        <authorList>
            <person name="Zou Y."/>
            <person name="Xue W."/>
            <person name="Luo G."/>
        </authorList>
    </citation>
    <scope>NUCLEOTIDE SEQUENCE [LARGE SCALE GENOMIC DNA]</scope>
    <source>
        <strain evidence="1 2">AF14-6AC</strain>
    </source>
</reference>
<name>A0A412WQ07_9BACT</name>